<feature type="region of interest" description="Disordered" evidence="1">
    <location>
        <begin position="16"/>
        <end position="42"/>
    </location>
</feature>
<dbReference type="GO" id="GO:0000120">
    <property type="term" value="C:RNA polymerase I transcription regulator complex"/>
    <property type="evidence" value="ECO:0007669"/>
    <property type="project" value="InterPro"/>
</dbReference>
<feature type="transmembrane region" description="Helical" evidence="2">
    <location>
        <begin position="552"/>
        <end position="577"/>
    </location>
</feature>
<comment type="caution">
    <text evidence="3">The sequence shown here is derived from an EMBL/GenBank/DDBJ whole genome shotgun (WGS) entry which is preliminary data.</text>
</comment>
<feature type="compositionally biased region" description="Polar residues" evidence="1">
    <location>
        <begin position="251"/>
        <end position="264"/>
    </location>
</feature>
<keyword evidence="2" id="KW-0812">Transmembrane</keyword>
<keyword evidence="2" id="KW-1133">Transmembrane helix</keyword>
<proteinExistence type="predicted"/>
<dbReference type="Proteomes" id="UP000823749">
    <property type="component" value="Chromosome 4"/>
</dbReference>
<dbReference type="GO" id="GO:0006360">
    <property type="term" value="P:transcription by RNA polymerase I"/>
    <property type="evidence" value="ECO:0007669"/>
    <property type="project" value="InterPro"/>
</dbReference>
<dbReference type="PANTHER" id="PTHR36720:SF1">
    <property type="entry name" value="TAF RNA POLYMERASE I SUBUNIT A"/>
    <property type="match status" value="1"/>
</dbReference>
<dbReference type="PANTHER" id="PTHR36720">
    <property type="entry name" value="TAF RNA POLYMERASE I SUBUNIT A"/>
    <property type="match status" value="1"/>
</dbReference>
<dbReference type="Pfam" id="PF14929">
    <property type="entry name" value="TAF1_subA"/>
    <property type="match status" value="2"/>
</dbReference>
<evidence type="ECO:0000313" key="4">
    <source>
        <dbReference type="Proteomes" id="UP000823749"/>
    </source>
</evidence>
<dbReference type="InterPro" id="IPR039495">
    <property type="entry name" value="TAF1A"/>
</dbReference>
<name>A0AAV6KG95_9ERIC</name>
<accession>A0AAV6KG95</accession>
<reference evidence="3" key="1">
    <citation type="submission" date="2020-08" db="EMBL/GenBank/DDBJ databases">
        <title>Plant Genome Project.</title>
        <authorList>
            <person name="Zhang R.-G."/>
        </authorList>
    </citation>
    <scope>NUCLEOTIDE SEQUENCE</scope>
    <source>
        <strain evidence="3">WSP0</strain>
        <tissue evidence="3">Leaf</tissue>
    </source>
</reference>
<dbReference type="EMBL" id="JACTNZ010000004">
    <property type="protein sequence ID" value="KAG5551299.1"/>
    <property type="molecule type" value="Genomic_DNA"/>
</dbReference>
<feature type="region of interest" description="Disordered" evidence="1">
    <location>
        <begin position="248"/>
        <end position="269"/>
    </location>
</feature>
<organism evidence="3 4">
    <name type="scientific">Rhododendron griersonianum</name>
    <dbReference type="NCBI Taxonomy" id="479676"/>
    <lineage>
        <taxon>Eukaryota</taxon>
        <taxon>Viridiplantae</taxon>
        <taxon>Streptophyta</taxon>
        <taxon>Embryophyta</taxon>
        <taxon>Tracheophyta</taxon>
        <taxon>Spermatophyta</taxon>
        <taxon>Magnoliopsida</taxon>
        <taxon>eudicotyledons</taxon>
        <taxon>Gunneridae</taxon>
        <taxon>Pentapetalae</taxon>
        <taxon>asterids</taxon>
        <taxon>Ericales</taxon>
        <taxon>Ericaceae</taxon>
        <taxon>Ericoideae</taxon>
        <taxon>Rhodoreae</taxon>
        <taxon>Rhododendron</taxon>
    </lineage>
</organism>
<dbReference type="AlphaFoldDB" id="A0AAV6KG95"/>
<keyword evidence="4" id="KW-1185">Reference proteome</keyword>
<evidence type="ECO:0000256" key="1">
    <source>
        <dbReference type="SAM" id="MobiDB-lite"/>
    </source>
</evidence>
<sequence>MPENCLMEVEEAFQEEEAIQGAEKNEKKSRKKARDSQDSIRQQSRLVKGILVSLTKPSHTLKTGSENVRTKNRARLRRLLSRLVRRHNWDEASGVLSVLLRGTGNERSPSRNRTKYWVAMELLKHINSGSVNSTKIQNVYEIWMKRIGAMKDWPIKDRFMVQLESILFFLRQGNVGEAHQAALSLMQEREFGSDPISNMVVGLTFCQLWYTTISKELQFRNSDESYTPIPSDMETRDEAPIANSEGHATVDTHQVGSSFQADSDTSVRNDKEVARDVDLDQHREVSMEVDDNLQKETTYKNNQSLGFYMDAAEDSGHEKSPLSNFGGNMQFASTFNAHGLDSWLLPFQLSHPNKNFEDVICSQRDTLNDHYKGAVKHLRLALCSTPPVYEALLPLVQMLLFAGHIDEAVNELEKFGHSSQAALPLSSCENNISAHYVGDLELGFSNCGVDAQDDICDWVAVAQDVVVMMVRQRIKFVLPGTVGNQTDALLLLSYRLALERYFRWQNASETGDSSIEWFMGFLCVCARAHWWNSRQHNRQLWKNCETRCEMTILQGCGILVIFIGAIIYLATGSFGVVTVKDPYLIIFLLSSHWCRAKTSLLEHFDGANNAKLSTSFEDILKKDPTCSHSLAKLISMHQNGDYSPQQLVEMTALHLDATYAECNTWKEFASCFLKLHSCEEDQMSTCLNGNEGVNKQSHSRRFHRMSKTFTDGTSGKTWRFRDSELLTYKAASASHMYGPEFEYVVKVYKCLEDRDNDLFLYLQMHMQNSVGFYPDSNKTNQR</sequence>
<keyword evidence="2" id="KW-0472">Membrane</keyword>
<protein>
    <submittedName>
        <fullName evidence="3">Uncharacterized protein</fullName>
    </submittedName>
</protein>
<gene>
    <name evidence="3" type="ORF">RHGRI_009648</name>
</gene>
<evidence type="ECO:0000256" key="2">
    <source>
        <dbReference type="SAM" id="Phobius"/>
    </source>
</evidence>
<evidence type="ECO:0000313" key="3">
    <source>
        <dbReference type="EMBL" id="KAG5551299.1"/>
    </source>
</evidence>